<proteinExistence type="inferred from homology"/>
<keyword evidence="5 8" id="KW-0812">Transmembrane</keyword>
<keyword evidence="3 8" id="KW-0813">Transport</keyword>
<protein>
    <submittedName>
        <fullName evidence="11">Porin</fullName>
    </submittedName>
</protein>
<reference evidence="11" key="2">
    <citation type="submission" date="2020-09" db="EMBL/GenBank/DDBJ databases">
        <authorList>
            <person name="Sun Q."/>
            <person name="Zhou Y."/>
        </authorList>
    </citation>
    <scope>NUCLEOTIDE SEQUENCE</scope>
    <source>
        <strain evidence="11">CGMCC 4.7430</strain>
    </source>
</reference>
<dbReference type="PROSITE" id="PS00221">
    <property type="entry name" value="MIP"/>
    <property type="match status" value="1"/>
</dbReference>
<evidence type="ECO:0000256" key="4">
    <source>
        <dbReference type="ARBA" id="ARBA00022475"/>
    </source>
</evidence>
<keyword evidence="6 10" id="KW-1133">Transmembrane helix</keyword>
<dbReference type="PANTHER" id="PTHR19139:SF199">
    <property type="entry name" value="MIP17260P"/>
    <property type="match status" value="1"/>
</dbReference>
<evidence type="ECO:0000256" key="3">
    <source>
        <dbReference type="ARBA" id="ARBA00022448"/>
    </source>
</evidence>
<organism evidence="11 12">
    <name type="scientific">Nonomuraea glycinis</name>
    <dbReference type="NCBI Taxonomy" id="2047744"/>
    <lineage>
        <taxon>Bacteria</taxon>
        <taxon>Bacillati</taxon>
        <taxon>Actinomycetota</taxon>
        <taxon>Actinomycetes</taxon>
        <taxon>Streptosporangiales</taxon>
        <taxon>Streptosporangiaceae</taxon>
        <taxon>Nonomuraea</taxon>
    </lineage>
</organism>
<evidence type="ECO:0000256" key="6">
    <source>
        <dbReference type="ARBA" id="ARBA00022989"/>
    </source>
</evidence>
<dbReference type="GO" id="GO:0005886">
    <property type="term" value="C:plasma membrane"/>
    <property type="evidence" value="ECO:0007669"/>
    <property type="project" value="UniProtKB-SubCell"/>
</dbReference>
<feature type="transmembrane region" description="Helical" evidence="10">
    <location>
        <begin position="147"/>
        <end position="168"/>
    </location>
</feature>
<name>A0A918A727_9ACTN</name>
<evidence type="ECO:0000256" key="8">
    <source>
        <dbReference type="RuleBase" id="RU000477"/>
    </source>
</evidence>
<dbReference type="PRINTS" id="PR00783">
    <property type="entry name" value="MINTRINSICP"/>
</dbReference>
<feature type="transmembrane region" description="Helical" evidence="10">
    <location>
        <begin position="27"/>
        <end position="50"/>
    </location>
</feature>
<dbReference type="SUPFAM" id="SSF81338">
    <property type="entry name" value="Aquaporin-like"/>
    <property type="match status" value="1"/>
</dbReference>
<dbReference type="Gene3D" id="1.20.1080.10">
    <property type="entry name" value="Glycerol uptake facilitator protein"/>
    <property type="match status" value="1"/>
</dbReference>
<dbReference type="Pfam" id="PF00230">
    <property type="entry name" value="MIP"/>
    <property type="match status" value="1"/>
</dbReference>
<dbReference type="CDD" id="cd00333">
    <property type="entry name" value="MIP"/>
    <property type="match status" value="1"/>
</dbReference>
<feature type="compositionally biased region" description="Basic and acidic residues" evidence="9">
    <location>
        <begin position="251"/>
        <end position="277"/>
    </location>
</feature>
<evidence type="ECO:0000313" key="11">
    <source>
        <dbReference type="EMBL" id="GGP07219.1"/>
    </source>
</evidence>
<sequence length="277" mass="28877">MLVIFGAGSVVAALLMGAGEITYAALGFISLSFALVVAIVIYAFGTTSGAHINPAVTIALAVSRRFPWSEVVPYIVAQLVGAFAGGLLIVAGFGRRAVDLGTGLTALAKGVSYGQGILLEVMGTFLLMLTIMAMAVDRRAPSGWAGWIIGMAVAGEIFVIGPMTGGAVNPARTFGPYLTTSLFDGDTPWSEFGVYIIGPIVGAVLAVLVYDQVARPVREVPEEGEQGTAGEISGTREPRGGEAADGEAADGESRAVRRPRDDRLQRGVRRLRPEPGR</sequence>
<dbReference type="InterPro" id="IPR000425">
    <property type="entry name" value="MIP"/>
</dbReference>
<gene>
    <name evidence="11" type="ORF">GCM10012278_34120</name>
</gene>
<dbReference type="EMBL" id="BMNK01000005">
    <property type="protein sequence ID" value="GGP07219.1"/>
    <property type="molecule type" value="Genomic_DNA"/>
</dbReference>
<feature type="transmembrane region" description="Helical" evidence="10">
    <location>
        <begin position="71"/>
        <end position="93"/>
    </location>
</feature>
<keyword evidence="7 10" id="KW-0472">Membrane</keyword>
<keyword evidence="12" id="KW-1185">Reference proteome</keyword>
<feature type="transmembrane region" description="Helical" evidence="10">
    <location>
        <begin position="192"/>
        <end position="210"/>
    </location>
</feature>
<evidence type="ECO:0000256" key="9">
    <source>
        <dbReference type="SAM" id="MobiDB-lite"/>
    </source>
</evidence>
<keyword evidence="4" id="KW-1003">Cell membrane</keyword>
<reference evidence="11" key="1">
    <citation type="journal article" date="2014" name="Int. J. Syst. Evol. Microbiol.">
        <title>Complete genome sequence of Corynebacterium casei LMG S-19264T (=DSM 44701T), isolated from a smear-ripened cheese.</title>
        <authorList>
            <consortium name="US DOE Joint Genome Institute (JGI-PGF)"/>
            <person name="Walter F."/>
            <person name="Albersmeier A."/>
            <person name="Kalinowski J."/>
            <person name="Ruckert C."/>
        </authorList>
    </citation>
    <scope>NUCLEOTIDE SEQUENCE</scope>
    <source>
        <strain evidence="11">CGMCC 4.7430</strain>
    </source>
</reference>
<dbReference type="GO" id="GO:0015250">
    <property type="term" value="F:water channel activity"/>
    <property type="evidence" value="ECO:0007669"/>
    <property type="project" value="TreeGrafter"/>
</dbReference>
<comment type="subcellular location">
    <subcellularLocation>
        <location evidence="1">Cell membrane</location>
        <topology evidence="1">Multi-pass membrane protein</topology>
    </subcellularLocation>
</comment>
<dbReference type="InterPro" id="IPR022357">
    <property type="entry name" value="MIP_CS"/>
</dbReference>
<comment type="similarity">
    <text evidence="2 8">Belongs to the MIP/aquaporin (TC 1.A.8) family.</text>
</comment>
<evidence type="ECO:0000256" key="7">
    <source>
        <dbReference type="ARBA" id="ARBA00023136"/>
    </source>
</evidence>
<evidence type="ECO:0000313" key="12">
    <source>
        <dbReference type="Proteomes" id="UP000660745"/>
    </source>
</evidence>
<dbReference type="InterPro" id="IPR023271">
    <property type="entry name" value="Aquaporin-like"/>
</dbReference>
<dbReference type="AlphaFoldDB" id="A0A918A727"/>
<evidence type="ECO:0000256" key="10">
    <source>
        <dbReference type="SAM" id="Phobius"/>
    </source>
</evidence>
<feature type="region of interest" description="Disordered" evidence="9">
    <location>
        <begin position="220"/>
        <end position="277"/>
    </location>
</feature>
<dbReference type="InterPro" id="IPR034294">
    <property type="entry name" value="Aquaporin_transptr"/>
</dbReference>
<evidence type="ECO:0000256" key="1">
    <source>
        <dbReference type="ARBA" id="ARBA00004651"/>
    </source>
</evidence>
<comment type="caution">
    <text evidence="11">The sequence shown here is derived from an EMBL/GenBank/DDBJ whole genome shotgun (WGS) entry which is preliminary data.</text>
</comment>
<evidence type="ECO:0000256" key="2">
    <source>
        <dbReference type="ARBA" id="ARBA00006175"/>
    </source>
</evidence>
<dbReference type="PANTHER" id="PTHR19139">
    <property type="entry name" value="AQUAPORIN TRANSPORTER"/>
    <property type="match status" value="1"/>
</dbReference>
<dbReference type="Proteomes" id="UP000660745">
    <property type="component" value="Unassembled WGS sequence"/>
</dbReference>
<accession>A0A918A727</accession>
<evidence type="ECO:0000256" key="5">
    <source>
        <dbReference type="ARBA" id="ARBA00022692"/>
    </source>
</evidence>
<feature type="transmembrane region" description="Helical" evidence="10">
    <location>
        <begin position="113"/>
        <end position="135"/>
    </location>
</feature>